<feature type="region of interest" description="Disordered" evidence="8">
    <location>
        <begin position="349"/>
        <end position="373"/>
    </location>
</feature>
<dbReference type="GO" id="GO:0005524">
    <property type="term" value="F:ATP binding"/>
    <property type="evidence" value="ECO:0007669"/>
    <property type="project" value="UniProtKB-KW"/>
</dbReference>
<dbReference type="GO" id="GO:0015418">
    <property type="term" value="F:ABC-type quaternary ammonium compound transporting activity"/>
    <property type="evidence" value="ECO:0007669"/>
    <property type="project" value="UniProtKB-EC"/>
</dbReference>
<name>A0A2A6E173_9BACL</name>
<dbReference type="PROSITE" id="PS00211">
    <property type="entry name" value="ABC_TRANSPORTER_1"/>
    <property type="match status" value="1"/>
</dbReference>
<comment type="catalytic activity">
    <reaction evidence="4">
        <text>a quaternary ammonium(out) + ATP + H2O = a quaternary ammonium(in) + ADP + phosphate + H(+)</text>
        <dbReference type="Rhea" id="RHEA:11036"/>
        <dbReference type="ChEBI" id="CHEBI:15377"/>
        <dbReference type="ChEBI" id="CHEBI:15378"/>
        <dbReference type="ChEBI" id="CHEBI:30616"/>
        <dbReference type="ChEBI" id="CHEBI:35267"/>
        <dbReference type="ChEBI" id="CHEBI:43474"/>
        <dbReference type="ChEBI" id="CHEBI:456216"/>
        <dbReference type="EC" id="7.6.2.9"/>
    </reaction>
</comment>
<evidence type="ECO:0000256" key="4">
    <source>
        <dbReference type="ARBA" id="ARBA00052482"/>
    </source>
</evidence>
<evidence type="ECO:0000256" key="1">
    <source>
        <dbReference type="ARBA" id="ARBA00022448"/>
    </source>
</evidence>
<dbReference type="Gene3D" id="3.40.50.300">
    <property type="entry name" value="P-loop containing nucleotide triphosphate hydrolases"/>
    <property type="match status" value="1"/>
</dbReference>
<dbReference type="InterPro" id="IPR003593">
    <property type="entry name" value="AAA+_ATPase"/>
</dbReference>
<dbReference type="InterPro" id="IPR003439">
    <property type="entry name" value="ABC_transporter-like_ATP-bd"/>
</dbReference>
<dbReference type="PROSITE" id="PS50893">
    <property type="entry name" value="ABC_TRANSPORTER_2"/>
    <property type="match status" value="1"/>
</dbReference>
<keyword evidence="1" id="KW-0813">Transport</keyword>
<evidence type="ECO:0000256" key="2">
    <source>
        <dbReference type="ARBA" id="ARBA00022741"/>
    </source>
</evidence>
<organism evidence="10 11">
    <name type="scientific">Candidatus Reconcilbacillus cellulovorans</name>
    <dbReference type="NCBI Taxonomy" id="1906605"/>
    <lineage>
        <taxon>Bacteria</taxon>
        <taxon>Bacillati</taxon>
        <taxon>Bacillota</taxon>
        <taxon>Bacilli</taxon>
        <taxon>Bacillales</taxon>
        <taxon>Paenibacillaceae</taxon>
        <taxon>Candidatus Reconcilbacillus</taxon>
    </lineage>
</organism>
<dbReference type="FunFam" id="3.40.50.300:FF:000425">
    <property type="entry name" value="Probable ABC transporter, ATP-binding subunit"/>
    <property type="match status" value="1"/>
</dbReference>
<dbReference type="InterPro" id="IPR050093">
    <property type="entry name" value="ABC_SmlMolc_Importer"/>
</dbReference>
<evidence type="ECO:0000259" key="9">
    <source>
        <dbReference type="PROSITE" id="PS50893"/>
    </source>
</evidence>
<sequence>MNRLRKSFGKTEVVRDVSFTVEPGRLVALLGPSGGGKSTILRMLAGLEVPDGGEIRFDGRNVTGVPPQEREIGFVFQHYALFRHMTVFDNIAFGLEVRRVAKTDVRRRVAELVALTGLEGLERRLPHQLSGGQKQRVAFARALAPGPKLLLLDEPFAAVDAAVRKTLRAWLKETIVRIGVTTLFVTHDQEEALELADELMIIRDGRLEQQGTPVDVWRNPQTPFVAGFVGEAVRLDGAGWAALPGFAAWKDEGDYALVRPEFVDIMPFGGAEADSGGDRAAESGAESGVVRKIRFCGDRWRLDVEVGGMLLPGYLSSEVEAPSLGSIVGVRVRRLFVCRGDRVVVANRVPPADQQAGRQTGGSSPDASPRQAFEFERASVTAASVRRIR</sequence>
<evidence type="ECO:0000256" key="6">
    <source>
        <dbReference type="ARBA" id="ARBA00066388"/>
    </source>
</evidence>
<protein>
    <recommendedName>
        <fullName evidence="7">Carnitine transport ATP-binding protein OpuCA</fullName>
        <ecNumber evidence="6">7.6.2.9</ecNumber>
    </recommendedName>
</protein>
<feature type="compositionally biased region" description="Polar residues" evidence="8">
    <location>
        <begin position="356"/>
        <end position="366"/>
    </location>
</feature>
<dbReference type="Pfam" id="PF00005">
    <property type="entry name" value="ABC_tran"/>
    <property type="match status" value="1"/>
</dbReference>
<evidence type="ECO:0000256" key="5">
    <source>
        <dbReference type="ARBA" id="ARBA00063934"/>
    </source>
</evidence>
<dbReference type="InterPro" id="IPR017871">
    <property type="entry name" value="ABC_transporter-like_CS"/>
</dbReference>
<dbReference type="EC" id="7.6.2.9" evidence="6"/>
<evidence type="ECO:0000313" key="11">
    <source>
        <dbReference type="Proteomes" id="UP000243688"/>
    </source>
</evidence>
<feature type="domain" description="ABC transporter" evidence="9">
    <location>
        <begin position="4"/>
        <end position="229"/>
    </location>
</feature>
<evidence type="ECO:0000256" key="8">
    <source>
        <dbReference type="SAM" id="MobiDB-lite"/>
    </source>
</evidence>
<dbReference type="EMBL" id="MOXJ01000009">
    <property type="protein sequence ID" value="PDO10764.1"/>
    <property type="molecule type" value="Genomic_DNA"/>
</dbReference>
<comment type="caution">
    <text evidence="10">The sequence shown here is derived from an EMBL/GenBank/DDBJ whole genome shotgun (WGS) entry which is preliminary data.</text>
</comment>
<gene>
    <name evidence="10" type="ORF">BLM47_05355</name>
</gene>
<dbReference type="PANTHER" id="PTHR42781">
    <property type="entry name" value="SPERMIDINE/PUTRESCINE IMPORT ATP-BINDING PROTEIN POTA"/>
    <property type="match status" value="1"/>
</dbReference>
<dbReference type="GO" id="GO:0016887">
    <property type="term" value="F:ATP hydrolysis activity"/>
    <property type="evidence" value="ECO:0007669"/>
    <property type="project" value="InterPro"/>
</dbReference>
<dbReference type="AlphaFoldDB" id="A0A2A6E173"/>
<keyword evidence="3" id="KW-0067">ATP-binding</keyword>
<dbReference type="PANTHER" id="PTHR42781:SF4">
    <property type="entry name" value="SPERMIDINE_PUTRESCINE IMPORT ATP-BINDING PROTEIN POTA"/>
    <property type="match status" value="1"/>
</dbReference>
<evidence type="ECO:0000313" key="10">
    <source>
        <dbReference type="EMBL" id="PDO10764.1"/>
    </source>
</evidence>
<comment type="subunit">
    <text evidence="5">The complex is composed of two ATP-binding proteins (OpuCA), two transmembrane proteins (OpuCB and OpuCD) and a solute-binding protein (OpuCC).</text>
</comment>
<evidence type="ECO:0000256" key="7">
    <source>
        <dbReference type="ARBA" id="ARBA00070305"/>
    </source>
</evidence>
<accession>A0A2A6E173</accession>
<dbReference type="InterPro" id="IPR027417">
    <property type="entry name" value="P-loop_NTPase"/>
</dbReference>
<dbReference type="SUPFAM" id="SSF52540">
    <property type="entry name" value="P-loop containing nucleoside triphosphate hydrolases"/>
    <property type="match status" value="1"/>
</dbReference>
<dbReference type="Proteomes" id="UP000243688">
    <property type="component" value="Unassembled WGS sequence"/>
</dbReference>
<evidence type="ECO:0000256" key="3">
    <source>
        <dbReference type="ARBA" id="ARBA00022840"/>
    </source>
</evidence>
<keyword evidence="2" id="KW-0547">Nucleotide-binding</keyword>
<reference evidence="10 11" key="1">
    <citation type="submission" date="2016-12" db="EMBL/GenBank/DDBJ databases">
        <title>Candidatus Reconcilibacillus cellulovorans genome.</title>
        <authorList>
            <person name="Kolinko S."/>
            <person name="Wu Y.-W."/>
            <person name="Tachea F."/>
            <person name="Denzel E."/>
            <person name="Hiras J."/>
            <person name="Baecker N."/>
            <person name="Chan L.J."/>
            <person name="Eichorst S.A."/>
            <person name="Frey D."/>
            <person name="Adams P.D."/>
            <person name="Pray T."/>
            <person name="Tanjore D."/>
            <person name="Petzold C.J."/>
            <person name="Gladden J.M."/>
            <person name="Simmons B.A."/>
            <person name="Singer S.W."/>
        </authorList>
    </citation>
    <scope>NUCLEOTIDE SEQUENCE [LARGE SCALE GENOMIC DNA]</scope>
    <source>
        <strain evidence="10">JTherm</strain>
    </source>
</reference>
<proteinExistence type="predicted"/>
<dbReference type="SMART" id="SM00382">
    <property type="entry name" value="AAA"/>
    <property type="match status" value="1"/>
</dbReference>